<dbReference type="InterPro" id="IPR005829">
    <property type="entry name" value="Sugar_transporter_CS"/>
</dbReference>
<feature type="transmembrane region" description="Helical" evidence="5">
    <location>
        <begin position="51"/>
        <end position="68"/>
    </location>
</feature>
<feature type="domain" description="Major facilitator superfamily (MFS) profile" evidence="6">
    <location>
        <begin position="19"/>
        <end position="419"/>
    </location>
</feature>
<feature type="transmembrane region" description="Helical" evidence="5">
    <location>
        <begin position="298"/>
        <end position="316"/>
    </location>
</feature>
<keyword evidence="2 5" id="KW-0812">Transmembrane</keyword>
<dbReference type="EMBL" id="UINC01002157">
    <property type="protein sequence ID" value="SUZ93563.1"/>
    <property type="molecule type" value="Genomic_DNA"/>
</dbReference>
<protein>
    <recommendedName>
        <fullName evidence="6">Major facilitator superfamily (MFS) profile domain-containing protein</fullName>
    </recommendedName>
</protein>
<feature type="transmembrane region" description="Helical" evidence="5">
    <location>
        <begin position="21"/>
        <end position="45"/>
    </location>
</feature>
<keyword evidence="4 5" id="KW-0472">Membrane</keyword>
<reference evidence="7" key="1">
    <citation type="submission" date="2018-05" db="EMBL/GenBank/DDBJ databases">
        <authorList>
            <person name="Lanie J.A."/>
            <person name="Ng W.-L."/>
            <person name="Kazmierczak K.M."/>
            <person name="Andrzejewski T.M."/>
            <person name="Davidsen T.M."/>
            <person name="Wayne K.J."/>
            <person name="Tettelin H."/>
            <person name="Glass J.I."/>
            <person name="Rusch D."/>
            <person name="Podicherti R."/>
            <person name="Tsui H.-C.T."/>
            <person name="Winkler M.E."/>
        </authorList>
    </citation>
    <scope>NUCLEOTIDE SEQUENCE</scope>
</reference>
<feature type="transmembrane region" description="Helical" evidence="5">
    <location>
        <begin position="353"/>
        <end position="371"/>
    </location>
</feature>
<dbReference type="AlphaFoldDB" id="A0A381RXA1"/>
<dbReference type="GO" id="GO:0016020">
    <property type="term" value="C:membrane"/>
    <property type="evidence" value="ECO:0007669"/>
    <property type="project" value="UniProtKB-SubCell"/>
</dbReference>
<dbReference type="InterPro" id="IPR036259">
    <property type="entry name" value="MFS_trans_sf"/>
</dbReference>
<dbReference type="InterPro" id="IPR011701">
    <property type="entry name" value="MFS"/>
</dbReference>
<evidence type="ECO:0000256" key="4">
    <source>
        <dbReference type="ARBA" id="ARBA00023136"/>
    </source>
</evidence>
<sequence>MAQGSWVEKWSQWDLLKLNSFSFGITGFILAMDTVVLPVIVLTVAPDEFKNTYLAVLGISGLFMAAVVQPTVGRISDRTQSPLGPRVPFILWGAAFAAIGLIGIRLAPNFSVLFAVWIFIQANVNIAYGPGLALIRDCVPMNRIGMASSMKIMSDAAGGAVMIAVAGALIGKTGSSLDWEWLTFGILAFMMILAISITTVVVSRRELRDSSNSQRRDVESSFRSLVNPQLGLFLISRLVMVTSIASFQTYGLFFLRDSVGLDNPAEALGRMILAIAGALAIGVYMSGWVSDRMGRKPVVMVGAIGAAISTLWMLTAGDSTQVLIIASVMGTSVGVLLSANWALANELVDEGHAGLHIGIVNLATIGGAALAKLLGPGIDTLNRIPGRSNDFGYQVLIVGAAAFFIIGAVLLMPVRTTGRESAPKDVVPPPAS</sequence>
<evidence type="ECO:0000256" key="3">
    <source>
        <dbReference type="ARBA" id="ARBA00022989"/>
    </source>
</evidence>
<dbReference type="PROSITE" id="PS00216">
    <property type="entry name" value="SUGAR_TRANSPORT_1"/>
    <property type="match status" value="1"/>
</dbReference>
<dbReference type="PANTHER" id="PTHR23528:SF1">
    <property type="entry name" value="MAJOR FACILITATOR SUPERFAMILY (MFS) PROFILE DOMAIN-CONTAINING PROTEIN"/>
    <property type="match status" value="1"/>
</dbReference>
<proteinExistence type="predicted"/>
<feature type="transmembrane region" description="Helical" evidence="5">
    <location>
        <begin position="156"/>
        <end position="175"/>
    </location>
</feature>
<feature type="transmembrane region" description="Helical" evidence="5">
    <location>
        <begin position="322"/>
        <end position="341"/>
    </location>
</feature>
<gene>
    <name evidence="7" type="ORF">METZ01_LOCUS46417</name>
</gene>
<evidence type="ECO:0000259" key="6">
    <source>
        <dbReference type="PROSITE" id="PS50850"/>
    </source>
</evidence>
<dbReference type="Gene3D" id="1.20.1250.20">
    <property type="entry name" value="MFS general substrate transporter like domains"/>
    <property type="match status" value="2"/>
</dbReference>
<dbReference type="Pfam" id="PF07690">
    <property type="entry name" value="MFS_1"/>
    <property type="match status" value="1"/>
</dbReference>
<dbReference type="GO" id="GO:0022857">
    <property type="term" value="F:transmembrane transporter activity"/>
    <property type="evidence" value="ECO:0007669"/>
    <property type="project" value="InterPro"/>
</dbReference>
<feature type="transmembrane region" description="Helical" evidence="5">
    <location>
        <begin position="89"/>
        <end position="108"/>
    </location>
</feature>
<evidence type="ECO:0000256" key="2">
    <source>
        <dbReference type="ARBA" id="ARBA00022692"/>
    </source>
</evidence>
<feature type="transmembrane region" description="Helical" evidence="5">
    <location>
        <begin position="114"/>
        <end position="135"/>
    </location>
</feature>
<evidence type="ECO:0000313" key="7">
    <source>
        <dbReference type="EMBL" id="SUZ93563.1"/>
    </source>
</evidence>
<evidence type="ECO:0000256" key="5">
    <source>
        <dbReference type="SAM" id="Phobius"/>
    </source>
</evidence>
<accession>A0A381RXA1</accession>
<dbReference type="InterPro" id="IPR020846">
    <property type="entry name" value="MFS_dom"/>
</dbReference>
<feature type="transmembrane region" description="Helical" evidence="5">
    <location>
        <begin position="181"/>
        <end position="203"/>
    </location>
</feature>
<feature type="transmembrane region" description="Helical" evidence="5">
    <location>
        <begin position="391"/>
        <end position="414"/>
    </location>
</feature>
<keyword evidence="3 5" id="KW-1133">Transmembrane helix</keyword>
<feature type="transmembrane region" description="Helical" evidence="5">
    <location>
        <begin position="267"/>
        <end position="286"/>
    </location>
</feature>
<dbReference type="PANTHER" id="PTHR23528">
    <property type="match status" value="1"/>
</dbReference>
<name>A0A381RXA1_9ZZZZ</name>
<dbReference type="SUPFAM" id="SSF103473">
    <property type="entry name" value="MFS general substrate transporter"/>
    <property type="match status" value="1"/>
</dbReference>
<dbReference type="PROSITE" id="PS50850">
    <property type="entry name" value="MFS"/>
    <property type="match status" value="1"/>
</dbReference>
<organism evidence="7">
    <name type="scientific">marine metagenome</name>
    <dbReference type="NCBI Taxonomy" id="408172"/>
    <lineage>
        <taxon>unclassified sequences</taxon>
        <taxon>metagenomes</taxon>
        <taxon>ecological metagenomes</taxon>
    </lineage>
</organism>
<comment type="subcellular location">
    <subcellularLocation>
        <location evidence="1">Membrane</location>
        <topology evidence="1">Multi-pass membrane protein</topology>
    </subcellularLocation>
</comment>
<evidence type="ECO:0000256" key="1">
    <source>
        <dbReference type="ARBA" id="ARBA00004141"/>
    </source>
</evidence>
<feature type="transmembrane region" description="Helical" evidence="5">
    <location>
        <begin position="224"/>
        <end position="247"/>
    </location>
</feature>